<keyword evidence="3" id="KW-0677">Repeat</keyword>
<comment type="function">
    <text evidence="6">Binds the phosphorylated C-terminal domain (CTD) of the largest subunit of RNA polymerase II and functions as a scaffold for RNA processing machineries. May be involved in pre-mRNA splicing.</text>
</comment>
<evidence type="ECO:0000256" key="7">
    <source>
        <dbReference type="ARBA" id="ARBA00061317"/>
    </source>
</evidence>
<evidence type="ECO:0000256" key="6">
    <source>
        <dbReference type="ARBA" id="ARBA00056384"/>
    </source>
</evidence>
<dbReference type="InterPro" id="IPR036517">
    <property type="entry name" value="FF_domain_sf"/>
</dbReference>
<evidence type="ECO:0000256" key="1">
    <source>
        <dbReference type="ARBA" id="ARBA00004123"/>
    </source>
</evidence>
<name>A0A2G2VJQ3_CAPBA</name>
<dbReference type="Pfam" id="PF01846">
    <property type="entry name" value="FF"/>
    <property type="match status" value="1"/>
</dbReference>
<proteinExistence type="inferred from homology"/>
<dbReference type="InterPro" id="IPR039726">
    <property type="entry name" value="Prp40-like"/>
</dbReference>
<evidence type="ECO:0000259" key="10">
    <source>
        <dbReference type="SMART" id="SM00441"/>
    </source>
</evidence>
<dbReference type="Gene3D" id="1.10.10.440">
    <property type="entry name" value="FF domain"/>
    <property type="match status" value="1"/>
</dbReference>
<comment type="caution">
    <text evidence="11">The sequence shown here is derived from an EMBL/GenBank/DDBJ whole genome shotgun (WGS) entry which is preliminary data.</text>
</comment>
<dbReference type="PANTHER" id="PTHR11864">
    <property type="entry name" value="PRE-MRNA-PROCESSING PROTEIN PRP40"/>
    <property type="match status" value="1"/>
</dbReference>
<evidence type="ECO:0000256" key="2">
    <source>
        <dbReference type="ARBA" id="ARBA00022664"/>
    </source>
</evidence>
<dbReference type="FunFam" id="1.10.10.440:FF:000013">
    <property type="entry name" value="pre-mRNA-processing protein 40A isoform X1"/>
    <property type="match status" value="1"/>
</dbReference>
<dbReference type="GO" id="GO:0045292">
    <property type="term" value="P:mRNA cis splicing, via spliceosome"/>
    <property type="evidence" value="ECO:0007669"/>
    <property type="project" value="InterPro"/>
</dbReference>
<dbReference type="GO" id="GO:0071004">
    <property type="term" value="C:U2-type prespliceosome"/>
    <property type="evidence" value="ECO:0007669"/>
    <property type="project" value="TreeGrafter"/>
</dbReference>
<feature type="compositionally biased region" description="Polar residues" evidence="9">
    <location>
        <begin position="31"/>
        <end position="45"/>
    </location>
</feature>
<dbReference type="SMART" id="SM00441">
    <property type="entry name" value="FF"/>
    <property type="match status" value="1"/>
</dbReference>
<feature type="region of interest" description="Disordered" evidence="9">
    <location>
        <begin position="468"/>
        <end position="518"/>
    </location>
</feature>
<keyword evidence="4" id="KW-0508">mRNA splicing</keyword>
<keyword evidence="12" id="KW-1185">Reference proteome</keyword>
<comment type="subunit">
    <text evidence="8">Interacts (via the WW domains) with the phosphorylated C-terminal domain of NRPB1 (via CTD domain).</text>
</comment>
<organism evidence="11 12">
    <name type="scientific">Capsicum baccatum</name>
    <name type="common">Peruvian pepper</name>
    <dbReference type="NCBI Taxonomy" id="33114"/>
    <lineage>
        <taxon>Eukaryota</taxon>
        <taxon>Viridiplantae</taxon>
        <taxon>Streptophyta</taxon>
        <taxon>Embryophyta</taxon>
        <taxon>Tracheophyta</taxon>
        <taxon>Spermatophyta</taxon>
        <taxon>Magnoliopsida</taxon>
        <taxon>eudicotyledons</taxon>
        <taxon>Gunneridae</taxon>
        <taxon>Pentapetalae</taxon>
        <taxon>asterids</taxon>
        <taxon>lamiids</taxon>
        <taxon>Solanales</taxon>
        <taxon>Solanaceae</taxon>
        <taxon>Solanoideae</taxon>
        <taxon>Capsiceae</taxon>
        <taxon>Capsicum</taxon>
    </lineage>
</organism>
<feature type="domain" description="FF" evidence="10">
    <location>
        <begin position="382"/>
        <end position="436"/>
    </location>
</feature>
<dbReference type="PANTHER" id="PTHR11864:SF0">
    <property type="entry name" value="PRP40 PRE-MRNA PROCESSING FACTOR 40 HOMOLOG A (YEAST)"/>
    <property type="match status" value="1"/>
</dbReference>
<dbReference type="OrthoDB" id="1323526at2759"/>
<accession>A0A2G2VJQ3</accession>
<evidence type="ECO:0000256" key="9">
    <source>
        <dbReference type="SAM" id="MobiDB-lite"/>
    </source>
</evidence>
<feature type="region of interest" description="Disordered" evidence="9">
    <location>
        <begin position="22"/>
        <end position="46"/>
    </location>
</feature>
<keyword evidence="2" id="KW-0507">mRNA processing</keyword>
<protein>
    <recommendedName>
        <fullName evidence="10">FF domain-containing protein</fullName>
    </recommendedName>
</protein>
<comment type="similarity">
    <text evidence="7">Belongs to the PRPF40 family.</text>
</comment>
<comment type="subcellular location">
    <subcellularLocation>
        <location evidence="1">Nucleus</location>
    </subcellularLocation>
</comment>
<evidence type="ECO:0000256" key="8">
    <source>
        <dbReference type="ARBA" id="ARBA00064817"/>
    </source>
</evidence>
<gene>
    <name evidence="11" type="ORF">CQW23_29578</name>
</gene>
<sequence>MLVEKPPIPPLAGPALGAIPSMSLQPMLPGQQAQPYGPGSSQQFQPLGHANVAIPQPSQIQFPQPMQQVTGRPVVGRHSMPQGPPIPQDFQRNFPMSNNHMPAGKCRFFCLPVSEADNDHRFPSGVQPWMPISNHNVNFPTTMRKTGELAAPLVVLEANYVFDPVETIQSDWIKHTTRKGKKYVIPLFDLSTIASMIRRGNILFSWILYSHKVQLFINSKLVREKDTISHASDFGSISVVKTSSPGADGSLVSAHGAKSSPIAVSLAANLPTILASESSSLSGKVSSMMIETVEMKNSSEPSSPAVGNSEKIGIAVTLGNSVMPPVSETTSAQDAVVYGDGFSPENREYFDVKKDAGITEIGSATPSDEKIVELGPLVYESKAEAKSAFKTLLDSTNIGSDCTWDQAMRAVINDWRYGALKSLDSETPALAAHLGWGLPRRVNGGFHTARGISDLNMTMPPRRNIDQSAQADEVRPTHGMRTHNRAFTPEPVPTPGVALVPTSPPRAPHTNVNRPPTD</sequence>
<evidence type="ECO:0000313" key="11">
    <source>
        <dbReference type="EMBL" id="PHT33241.1"/>
    </source>
</evidence>
<evidence type="ECO:0000256" key="4">
    <source>
        <dbReference type="ARBA" id="ARBA00023187"/>
    </source>
</evidence>
<dbReference type="InterPro" id="IPR002713">
    <property type="entry name" value="FF_domain"/>
</dbReference>
<dbReference type="EMBL" id="MLFT02000012">
    <property type="protein sequence ID" value="PHT33241.1"/>
    <property type="molecule type" value="Genomic_DNA"/>
</dbReference>
<dbReference type="STRING" id="33114.A0A2G2VJQ3"/>
<dbReference type="SUPFAM" id="SSF81698">
    <property type="entry name" value="FF domain"/>
    <property type="match status" value="1"/>
</dbReference>
<reference evidence="12" key="2">
    <citation type="journal article" date="2017" name="J. Anim. Genet.">
        <title>Multiple reference genome sequences of hot pepper reveal the massive evolution of plant disease resistance genes by retroduplication.</title>
        <authorList>
            <person name="Kim S."/>
            <person name="Park J."/>
            <person name="Yeom S.-I."/>
            <person name="Kim Y.-M."/>
            <person name="Seo E."/>
            <person name="Kim K.-T."/>
            <person name="Kim M.-S."/>
            <person name="Lee J.M."/>
            <person name="Cheong K."/>
            <person name="Shin H.-S."/>
            <person name="Kim S.-B."/>
            <person name="Han K."/>
            <person name="Lee J."/>
            <person name="Park M."/>
            <person name="Lee H.-A."/>
            <person name="Lee H.-Y."/>
            <person name="Lee Y."/>
            <person name="Oh S."/>
            <person name="Lee J.H."/>
            <person name="Choi E."/>
            <person name="Choi E."/>
            <person name="Lee S.E."/>
            <person name="Jeon J."/>
            <person name="Kim H."/>
            <person name="Choi G."/>
            <person name="Song H."/>
            <person name="Lee J."/>
            <person name="Lee S.-C."/>
            <person name="Kwon J.-K."/>
            <person name="Lee H.-Y."/>
            <person name="Koo N."/>
            <person name="Hong Y."/>
            <person name="Kim R.W."/>
            <person name="Kang W.-H."/>
            <person name="Huh J.H."/>
            <person name="Kang B.-C."/>
            <person name="Yang T.-J."/>
            <person name="Lee Y.-H."/>
            <person name="Bennetzen J.L."/>
            <person name="Choi D."/>
        </authorList>
    </citation>
    <scope>NUCLEOTIDE SEQUENCE [LARGE SCALE GENOMIC DNA]</scope>
    <source>
        <strain evidence="12">cv. PBC81</strain>
    </source>
</reference>
<evidence type="ECO:0000313" key="12">
    <source>
        <dbReference type="Proteomes" id="UP000224567"/>
    </source>
</evidence>
<dbReference type="GO" id="GO:0003723">
    <property type="term" value="F:RNA binding"/>
    <property type="evidence" value="ECO:0007669"/>
    <property type="project" value="TreeGrafter"/>
</dbReference>
<dbReference type="GO" id="GO:0070063">
    <property type="term" value="F:RNA polymerase binding"/>
    <property type="evidence" value="ECO:0007669"/>
    <property type="project" value="UniProtKB-ARBA"/>
</dbReference>
<dbReference type="AlphaFoldDB" id="A0A2G2VJQ3"/>
<dbReference type="Proteomes" id="UP000224567">
    <property type="component" value="Unassembled WGS sequence"/>
</dbReference>
<evidence type="ECO:0000256" key="3">
    <source>
        <dbReference type="ARBA" id="ARBA00022737"/>
    </source>
</evidence>
<reference evidence="11 12" key="1">
    <citation type="journal article" date="2017" name="Genome Biol.">
        <title>New reference genome sequences of hot pepper reveal the massive evolution of plant disease-resistance genes by retroduplication.</title>
        <authorList>
            <person name="Kim S."/>
            <person name="Park J."/>
            <person name="Yeom S.I."/>
            <person name="Kim Y.M."/>
            <person name="Seo E."/>
            <person name="Kim K.T."/>
            <person name="Kim M.S."/>
            <person name="Lee J.M."/>
            <person name="Cheong K."/>
            <person name="Shin H.S."/>
            <person name="Kim S.B."/>
            <person name="Han K."/>
            <person name="Lee J."/>
            <person name="Park M."/>
            <person name="Lee H.A."/>
            <person name="Lee H.Y."/>
            <person name="Lee Y."/>
            <person name="Oh S."/>
            <person name="Lee J.H."/>
            <person name="Choi E."/>
            <person name="Choi E."/>
            <person name="Lee S.E."/>
            <person name="Jeon J."/>
            <person name="Kim H."/>
            <person name="Choi G."/>
            <person name="Song H."/>
            <person name="Lee J."/>
            <person name="Lee S.C."/>
            <person name="Kwon J.K."/>
            <person name="Lee H.Y."/>
            <person name="Koo N."/>
            <person name="Hong Y."/>
            <person name="Kim R.W."/>
            <person name="Kang W.H."/>
            <person name="Huh J.H."/>
            <person name="Kang B.C."/>
            <person name="Yang T.J."/>
            <person name="Lee Y.H."/>
            <person name="Bennetzen J.L."/>
            <person name="Choi D."/>
        </authorList>
    </citation>
    <scope>NUCLEOTIDE SEQUENCE [LARGE SCALE GENOMIC DNA]</scope>
    <source>
        <strain evidence="12">cv. PBC81</strain>
    </source>
</reference>
<keyword evidence="5" id="KW-0539">Nucleus</keyword>
<dbReference type="GO" id="GO:0005685">
    <property type="term" value="C:U1 snRNP"/>
    <property type="evidence" value="ECO:0007669"/>
    <property type="project" value="TreeGrafter"/>
</dbReference>
<evidence type="ECO:0000256" key="5">
    <source>
        <dbReference type="ARBA" id="ARBA00023242"/>
    </source>
</evidence>